<dbReference type="GO" id="GO:0008270">
    <property type="term" value="F:zinc ion binding"/>
    <property type="evidence" value="ECO:0007669"/>
    <property type="project" value="UniProtKB-KW"/>
</dbReference>
<keyword evidence="1" id="KW-0479">Metal-binding</keyword>
<dbReference type="SUPFAM" id="SSF57716">
    <property type="entry name" value="Glucocorticoid receptor-like (DNA-binding domain)"/>
    <property type="match status" value="1"/>
</dbReference>
<dbReference type="SMART" id="SM00399">
    <property type="entry name" value="ZnF_C4"/>
    <property type="match status" value="1"/>
</dbReference>
<feature type="compositionally biased region" description="Polar residues" evidence="9">
    <location>
        <begin position="217"/>
        <end position="227"/>
    </location>
</feature>
<evidence type="ECO:0000313" key="13">
    <source>
        <dbReference type="Proteomes" id="UP000275846"/>
    </source>
</evidence>
<keyword evidence="4" id="KW-0805">Transcription regulation</keyword>
<dbReference type="GO" id="GO:0043565">
    <property type="term" value="F:sequence-specific DNA binding"/>
    <property type="evidence" value="ECO:0007669"/>
    <property type="project" value="InterPro"/>
</dbReference>
<dbReference type="Proteomes" id="UP000275846">
    <property type="component" value="Unassembled WGS sequence"/>
</dbReference>
<evidence type="ECO:0000256" key="9">
    <source>
        <dbReference type="SAM" id="MobiDB-lite"/>
    </source>
</evidence>
<dbReference type="AlphaFoldDB" id="A0A183SU86"/>
<keyword evidence="10" id="KW-0732">Signal</keyword>
<evidence type="ECO:0000256" key="8">
    <source>
        <dbReference type="ARBA" id="ARBA00023242"/>
    </source>
</evidence>
<evidence type="ECO:0000313" key="12">
    <source>
        <dbReference type="EMBL" id="VDL94169.1"/>
    </source>
</evidence>
<evidence type="ECO:0000313" key="14">
    <source>
        <dbReference type="WBParaSite" id="SSLN_0000807901-mRNA-1"/>
    </source>
</evidence>
<dbReference type="InterPro" id="IPR001628">
    <property type="entry name" value="Znf_hrmn_rcpt"/>
</dbReference>
<dbReference type="OrthoDB" id="5771769at2759"/>
<feature type="compositionally biased region" description="Polar residues" evidence="9">
    <location>
        <begin position="124"/>
        <end position="140"/>
    </location>
</feature>
<keyword evidence="2" id="KW-0863">Zinc-finger</keyword>
<sequence length="289" mass="30417">MASILLTDALSVLLSLGRHYGVLSCEGCKGFFKRSIRGHVNYMCRTKQRCIVNKAYRNRCQYCRLQKCLQVGMRSEAVQSERRSSGLLRPEGSGMDSMMQARSPSLTENGVADGGSVSPLPEVANTNAATFDNGGSVTPSSPCPQTAIAPTTTPASPKGQTPDAVDDGGPAQNATAPTPTPVVLDPLTAHRSEPSEMALRSSAVKPLADILPKQEAPSLTENNSTTAVHAVSSPSSSCPSSGLDSLQNNLFERLTVTFNGMNGLPSLAVPLKPQVIGIFCALGSFLHLC</sequence>
<dbReference type="WBParaSite" id="SSLN_0000807901-mRNA-1">
    <property type="protein sequence ID" value="SSLN_0000807901-mRNA-1"/>
    <property type="gene ID" value="SSLN_0000807901"/>
</dbReference>
<feature type="region of interest" description="Disordered" evidence="9">
    <location>
        <begin position="216"/>
        <end position="240"/>
    </location>
</feature>
<dbReference type="PROSITE" id="PS51030">
    <property type="entry name" value="NUCLEAR_REC_DBD_2"/>
    <property type="match status" value="1"/>
</dbReference>
<dbReference type="EMBL" id="UYSU01034304">
    <property type="protein sequence ID" value="VDL94169.1"/>
    <property type="molecule type" value="Genomic_DNA"/>
</dbReference>
<evidence type="ECO:0000256" key="5">
    <source>
        <dbReference type="ARBA" id="ARBA00023125"/>
    </source>
</evidence>
<evidence type="ECO:0000259" key="11">
    <source>
        <dbReference type="PROSITE" id="PS51030"/>
    </source>
</evidence>
<organism evidence="14">
    <name type="scientific">Schistocephalus solidus</name>
    <name type="common">Tapeworm</name>
    <dbReference type="NCBI Taxonomy" id="70667"/>
    <lineage>
        <taxon>Eukaryota</taxon>
        <taxon>Metazoa</taxon>
        <taxon>Spiralia</taxon>
        <taxon>Lophotrochozoa</taxon>
        <taxon>Platyhelminthes</taxon>
        <taxon>Cestoda</taxon>
        <taxon>Eucestoda</taxon>
        <taxon>Diphyllobothriidea</taxon>
        <taxon>Diphyllobothriidae</taxon>
        <taxon>Schistocephalus</taxon>
    </lineage>
</organism>
<proteinExistence type="predicted"/>
<keyword evidence="8" id="KW-0539">Nucleus</keyword>
<evidence type="ECO:0000256" key="3">
    <source>
        <dbReference type="ARBA" id="ARBA00022833"/>
    </source>
</evidence>
<keyword evidence="3" id="KW-0862">Zinc</keyword>
<dbReference type="InterPro" id="IPR013088">
    <property type="entry name" value="Znf_NHR/GATA"/>
</dbReference>
<evidence type="ECO:0000256" key="4">
    <source>
        <dbReference type="ARBA" id="ARBA00023015"/>
    </source>
</evidence>
<dbReference type="Pfam" id="PF00105">
    <property type="entry name" value="zf-C4"/>
    <property type="match status" value="1"/>
</dbReference>
<evidence type="ECO:0000256" key="1">
    <source>
        <dbReference type="ARBA" id="ARBA00022723"/>
    </source>
</evidence>
<reference evidence="12 13" key="2">
    <citation type="submission" date="2018-11" db="EMBL/GenBank/DDBJ databases">
        <authorList>
            <consortium name="Pathogen Informatics"/>
        </authorList>
    </citation>
    <scope>NUCLEOTIDE SEQUENCE [LARGE SCALE GENOMIC DNA]</scope>
    <source>
        <strain evidence="12 13">NST_G2</strain>
    </source>
</reference>
<dbReference type="PANTHER" id="PTHR48092">
    <property type="entry name" value="KNIRPS-RELATED PROTEIN-RELATED"/>
    <property type="match status" value="1"/>
</dbReference>
<feature type="region of interest" description="Disordered" evidence="9">
    <location>
        <begin position="79"/>
        <end position="186"/>
    </location>
</feature>
<dbReference type="InterPro" id="IPR050200">
    <property type="entry name" value="Nuclear_hormone_rcpt_NR3"/>
</dbReference>
<feature type="signal peptide" evidence="10">
    <location>
        <begin position="1"/>
        <end position="24"/>
    </location>
</feature>
<evidence type="ECO:0000256" key="7">
    <source>
        <dbReference type="ARBA" id="ARBA00023170"/>
    </source>
</evidence>
<gene>
    <name evidence="12" type="ORF">SSLN_LOCUS7784</name>
</gene>
<keyword evidence="6" id="KW-0804">Transcription</keyword>
<keyword evidence="5" id="KW-0238">DNA-binding</keyword>
<dbReference type="CDD" id="cd06916">
    <property type="entry name" value="NR_DBD_like"/>
    <property type="match status" value="1"/>
</dbReference>
<name>A0A183SU86_SCHSO</name>
<protein>
    <submittedName>
        <fullName evidence="14">Nuclear receptor domain-containing protein</fullName>
    </submittedName>
</protein>
<dbReference type="STRING" id="70667.A0A183SU86"/>
<feature type="compositionally biased region" description="Low complexity" evidence="9">
    <location>
        <begin position="143"/>
        <end position="157"/>
    </location>
</feature>
<dbReference type="PRINTS" id="PR00047">
    <property type="entry name" value="STROIDFINGER"/>
</dbReference>
<dbReference type="GO" id="GO:0003700">
    <property type="term" value="F:DNA-binding transcription factor activity"/>
    <property type="evidence" value="ECO:0007669"/>
    <property type="project" value="InterPro"/>
</dbReference>
<evidence type="ECO:0000256" key="2">
    <source>
        <dbReference type="ARBA" id="ARBA00022771"/>
    </source>
</evidence>
<feature type="compositionally biased region" description="Low complexity" evidence="9">
    <location>
        <begin position="174"/>
        <end position="186"/>
    </location>
</feature>
<accession>A0A183SU86</accession>
<reference evidence="14" key="1">
    <citation type="submission" date="2016-06" db="UniProtKB">
        <authorList>
            <consortium name="WormBaseParasite"/>
        </authorList>
    </citation>
    <scope>IDENTIFICATION</scope>
</reference>
<feature type="chain" id="PRO_5043141340" evidence="10">
    <location>
        <begin position="25"/>
        <end position="289"/>
    </location>
</feature>
<keyword evidence="13" id="KW-1185">Reference proteome</keyword>
<evidence type="ECO:0000256" key="6">
    <source>
        <dbReference type="ARBA" id="ARBA00023163"/>
    </source>
</evidence>
<dbReference type="Gene3D" id="3.30.50.10">
    <property type="entry name" value="Erythroid Transcription Factor GATA-1, subunit A"/>
    <property type="match status" value="1"/>
</dbReference>
<evidence type="ECO:0000256" key="10">
    <source>
        <dbReference type="SAM" id="SignalP"/>
    </source>
</evidence>
<keyword evidence="7" id="KW-0675">Receptor</keyword>
<feature type="domain" description="Nuclear receptor" evidence="11">
    <location>
        <begin position="1"/>
        <end position="80"/>
    </location>
</feature>